<keyword evidence="2" id="KW-0812">Transmembrane</keyword>
<dbReference type="STRING" id="316057.RPD_3254"/>
<feature type="transmembrane region" description="Helical" evidence="2">
    <location>
        <begin position="156"/>
        <end position="174"/>
    </location>
</feature>
<proteinExistence type="predicted"/>
<protein>
    <submittedName>
        <fullName evidence="4">Sulfatase</fullName>
    </submittedName>
</protein>
<dbReference type="HOGENOM" id="CLU_608203_0_0_5"/>
<feature type="transmembrane region" description="Helical" evidence="2">
    <location>
        <begin position="64"/>
        <end position="91"/>
    </location>
</feature>
<dbReference type="Gene3D" id="3.40.720.10">
    <property type="entry name" value="Alkaline Phosphatase, subunit A"/>
    <property type="match status" value="1"/>
</dbReference>
<feature type="transmembrane region" description="Helical" evidence="2">
    <location>
        <begin position="32"/>
        <end position="52"/>
    </location>
</feature>
<dbReference type="eggNOG" id="COG1368">
    <property type="taxonomic scope" value="Bacteria"/>
</dbReference>
<gene>
    <name evidence="4" type="ordered locus">RPD_3254</name>
</gene>
<dbReference type="Pfam" id="PF00884">
    <property type="entry name" value="Sulfatase"/>
    <property type="match status" value="1"/>
</dbReference>
<reference evidence="4 5" key="1">
    <citation type="submission" date="2006-03" db="EMBL/GenBank/DDBJ databases">
        <title>Complete sequence of Rhodopseudomonas palustris BisB5.</title>
        <authorList>
            <consortium name="US DOE Joint Genome Institute"/>
            <person name="Copeland A."/>
            <person name="Lucas S."/>
            <person name="Lapidus A."/>
            <person name="Barry K."/>
            <person name="Detter J.C."/>
            <person name="Glavina del Rio T."/>
            <person name="Hammon N."/>
            <person name="Israni S."/>
            <person name="Dalin E."/>
            <person name="Tice H."/>
            <person name="Pitluck S."/>
            <person name="Chain P."/>
            <person name="Malfatti S."/>
            <person name="Shin M."/>
            <person name="Vergez L."/>
            <person name="Schmutz J."/>
            <person name="Larimer F."/>
            <person name="Land M."/>
            <person name="Hauser L."/>
            <person name="Pelletier D.A."/>
            <person name="Kyrpides N."/>
            <person name="Lykidis A."/>
            <person name="Oda Y."/>
            <person name="Harwood C.S."/>
            <person name="Richardson P."/>
        </authorList>
    </citation>
    <scope>NUCLEOTIDE SEQUENCE [LARGE SCALE GENOMIC DNA]</scope>
    <source>
        <strain evidence="4 5">BisB5</strain>
    </source>
</reference>
<dbReference type="InterPro" id="IPR000917">
    <property type="entry name" value="Sulfatase_N"/>
</dbReference>
<evidence type="ECO:0000313" key="4">
    <source>
        <dbReference type="EMBL" id="ABE40478.1"/>
    </source>
</evidence>
<keyword evidence="2" id="KW-1133">Transmembrane helix</keyword>
<dbReference type="EMBL" id="CP000283">
    <property type="protein sequence ID" value="ABE40478.1"/>
    <property type="molecule type" value="Genomic_DNA"/>
</dbReference>
<dbReference type="KEGG" id="rpd:RPD_3254"/>
<evidence type="ECO:0000259" key="3">
    <source>
        <dbReference type="Pfam" id="PF00884"/>
    </source>
</evidence>
<keyword evidence="2" id="KW-0472">Membrane</keyword>
<feature type="region of interest" description="Disordered" evidence="1">
    <location>
        <begin position="464"/>
        <end position="487"/>
    </location>
</feature>
<sequence>MPIPSIADYSTAIDGRLLAARSARFVHANIRLIAGGLLIPNLLSLATMISLIDIGLPPRTEAILFYACVAMLARRLPFVIIVPLFLTVLSFDIVRTLSLMFSVAPVEFLEAIDRAQRIQFFASPLYVALIVTIAATTVAALVCLSRRSALTNASAPAFFVLALGVAAIDFIGNVSPHYHFGATIGFEQPVQSAAEASGFKQTAGAEGRNVVLVMVESLGYLRDPAARQRIAAPLYDPALTRDYAVTSGQTVYYGSTTSGEMRELCDTRSFYKDFVQHDTDACLPNLMARRGYSTVAVHGFSGGMFEREHWYPTIGFDRSLFGEKLLKATGRECGAAFRGVCDADFAPLIAAASRDADAGGKPRFIYWLTLTSHVPIAPNAARTDFHCGDDSGSFGHLDVCRMAELWHDVFEGVAQLAHDPALGQPEILMVGDHGPPLWSKRGRAQFEPGKVAWYRLQPRKRSEARLERAGNKATATSVAVTTRDRLD</sequence>
<evidence type="ECO:0000313" key="5">
    <source>
        <dbReference type="Proteomes" id="UP000001818"/>
    </source>
</evidence>
<dbReference type="Proteomes" id="UP000001818">
    <property type="component" value="Chromosome"/>
</dbReference>
<feature type="transmembrane region" description="Helical" evidence="2">
    <location>
        <begin position="125"/>
        <end position="144"/>
    </location>
</feature>
<dbReference type="AlphaFoldDB" id="Q134L1"/>
<name>Q134L1_RHOPS</name>
<dbReference type="SUPFAM" id="SSF53649">
    <property type="entry name" value="Alkaline phosphatase-like"/>
    <property type="match status" value="1"/>
</dbReference>
<feature type="domain" description="Sulfatase N-terminal" evidence="3">
    <location>
        <begin position="208"/>
        <end position="437"/>
    </location>
</feature>
<accession>Q134L1</accession>
<dbReference type="InterPro" id="IPR017850">
    <property type="entry name" value="Alkaline_phosphatase_core_sf"/>
</dbReference>
<dbReference type="BioCyc" id="RPAL316057:RPD_RS16345-MONOMER"/>
<organism evidence="4 5">
    <name type="scientific">Rhodopseudomonas palustris (strain BisB5)</name>
    <dbReference type="NCBI Taxonomy" id="316057"/>
    <lineage>
        <taxon>Bacteria</taxon>
        <taxon>Pseudomonadati</taxon>
        <taxon>Pseudomonadota</taxon>
        <taxon>Alphaproteobacteria</taxon>
        <taxon>Hyphomicrobiales</taxon>
        <taxon>Nitrobacteraceae</taxon>
        <taxon>Rhodopseudomonas</taxon>
    </lineage>
</organism>
<evidence type="ECO:0000256" key="1">
    <source>
        <dbReference type="SAM" id="MobiDB-lite"/>
    </source>
</evidence>
<evidence type="ECO:0000256" key="2">
    <source>
        <dbReference type="SAM" id="Phobius"/>
    </source>
</evidence>